<dbReference type="AlphaFoldDB" id="A0ABD1EBT6"/>
<protein>
    <recommendedName>
        <fullName evidence="2">Peptidase C1A papain C-terminal domain-containing protein</fullName>
    </recommendedName>
</protein>
<gene>
    <name evidence="3" type="ORF">ABEB36_012607</name>
</gene>
<dbReference type="InterPro" id="IPR000668">
    <property type="entry name" value="Peptidase_C1A_C"/>
</dbReference>
<dbReference type="EMBL" id="JBDJPC010000009">
    <property type="protein sequence ID" value="KAL1492117.1"/>
    <property type="molecule type" value="Genomic_DNA"/>
</dbReference>
<dbReference type="PANTHER" id="PTHR12411">
    <property type="entry name" value="CYSTEINE PROTEASE FAMILY C1-RELATED"/>
    <property type="match status" value="1"/>
</dbReference>
<comment type="caution">
    <text evidence="3">The sequence shown here is derived from an EMBL/GenBank/DDBJ whole genome shotgun (WGS) entry which is preliminary data.</text>
</comment>
<evidence type="ECO:0000256" key="1">
    <source>
        <dbReference type="ARBA" id="ARBA00008455"/>
    </source>
</evidence>
<organism evidence="3 4">
    <name type="scientific">Hypothenemus hampei</name>
    <name type="common">Coffee berry borer</name>
    <dbReference type="NCBI Taxonomy" id="57062"/>
    <lineage>
        <taxon>Eukaryota</taxon>
        <taxon>Metazoa</taxon>
        <taxon>Ecdysozoa</taxon>
        <taxon>Arthropoda</taxon>
        <taxon>Hexapoda</taxon>
        <taxon>Insecta</taxon>
        <taxon>Pterygota</taxon>
        <taxon>Neoptera</taxon>
        <taxon>Endopterygota</taxon>
        <taxon>Coleoptera</taxon>
        <taxon>Polyphaga</taxon>
        <taxon>Cucujiformia</taxon>
        <taxon>Curculionidae</taxon>
        <taxon>Scolytinae</taxon>
        <taxon>Hypothenemus</taxon>
    </lineage>
</organism>
<dbReference type="InterPro" id="IPR038765">
    <property type="entry name" value="Papain-like_cys_pep_sf"/>
</dbReference>
<evidence type="ECO:0000313" key="3">
    <source>
        <dbReference type="EMBL" id="KAL1492117.1"/>
    </source>
</evidence>
<feature type="domain" description="Peptidase C1A papain C-terminal" evidence="2">
    <location>
        <begin position="2"/>
        <end position="133"/>
    </location>
</feature>
<evidence type="ECO:0000259" key="2">
    <source>
        <dbReference type="Pfam" id="PF00112"/>
    </source>
</evidence>
<reference evidence="3 4" key="1">
    <citation type="submission" date="2024-05" db="EMBL/GenBank/DDBJ databases">
        <title>Genetic variation in Jamaican populations of the coffee berry borer (Hypothenemus hampei).</title>
        <authorList>
            <person name="Errbii M."/>
            <person name="Myrie A."/>
        </authorList>
    </citation>
    <scope>NUCLEOTIDE SEQUENCE [LARGE SCALE GENOMIC DNA]</scope>
    <source>
        <strain evidence="3">JA-Hopewell-2020-01-JO</strain>
        <tissue evidence="3">Whole body</tissue>
    </source>
</reference>
<dbReference type="SUPFAM" id="SSF54001">
    <property type="entry name" value="Cysteine proteinases"/>
    <property type="match status" value="1"/>
</dbReference>
<dbReference type="Gene3D" id="3.90.70.10">
    <property type="entry name" value="Cysteine proteinases"/>
    <property type="match status" value="1"/>
</dbReference>
<comment type="similarity">
    <text evidence="1">Belongs to the peptidase C1 family.</text>
</comment>
<dbReference type="Pfam" id="PF00112">
    <property type="entry name" value="Peptidase_C1"/>
    <property type="match status" value="1"/>
</dbReference>
<keyword evidence="4" id="KW-1185">Reference proteome</keyword>
<dbReference type="InterPro" id="IPR013128">
    <property type="entry name" value="Peptidase_C1A"/>
</dbReference>
<accession>A0ABD1EBT6</accession>
<sequence length="205" mass="24147">MSENEYPYKGEEQQCHFNNKSTTSLSYYGKVKSGCIDYIKAVVVTIGPVSVGIYPDKEFQMYPGREEILESPNFSQQMNHNVLVVRYETTHDGKDYWLVKNSWRDNWGINEFTRIFRNKNNQYGIANAIIYPVLNIYDSTKSPKYRDRPFLNISIRYVEYFFLPLILLLYGHKPATALVYGQYVMTFMLNEKFSILLRFNLDSMN</sequence>
<proteinExistence type="inferred from homology"/>
<evidence type="ECO:0000313" key="4">
    <source>
        <dbReference type="Proteomes" id="UP001566132"/>
    </source>
</evidence>
<name>A0ABD1EBT6_HYPHA</name>
<dbReference type="Proteomes" id="UP001566132">
    <property type="component" value="Unassembled WGS sequence"/>
</dbReference>